<evidence type="ECO:0000256" key="1">
    <source>
        <dbReference type="ARBA" id="ARBA00022734"/>
    </source>
</evidence>
<evidence type="ECO:0000259" key="3">
    <source>
        <dbReference type="PROSITE" id="PS51304"/>
    </source>
</evidence>
<reference evidence="4" key="1">
    <citation type="submission" date="2020-06" db="EMBL/GenBank/DDBJ databases">
        <title>Draft genome of Bugula neritina, a colonial animal packing powerful symbionts and potential medicines.</title>
        <authorList>
            <person name="Rayko M."/>
        </authorList>
    </citation>
    <scope>NUCLEOTIDE SEQUENCE [LARGE SCALE GENOMIC DNA]</scope>
    <source>
        <strain evidence="4">Kwan_BN1</strain>
    </source>
</reference>
<protein>
    <recommendedName>
        <fullName evidence="2">Galectin</fullName>
    </recommendedName>
</protein>
<dbReference type="OrthoDB" id="6147920at2759"/>
<dbReference type="Proteomes" id="UP000593567">
    <property type="component" value="Unassembled WGS sequence"/>
</dbReference>
<dbReference type="PROSITE" id="PS51304">
    <property type="entry name" value="GALECTIN"/>
    <property type="match status" value="1"/>
</dbReference>
<dbReference type="Gene3D" id="2.60.120.200">
    <property type="match status" value="1"/>
</dbReference>
<organism evidence="4 5">
    <name type="scientific">Bugula neritina</name>
    <name type="common">Brown bryozoan</name>
    <name type="synonym">Sertularia neritina</name>
    <dbReference type="NCBI Taxonomy" id="10212"/>
    <lineage>
        <taxon>Eukaryota</taxon>
        <taxon>Metazoa</taxon>
        <taxon>Spiralia</taxon>
        <taxon>Lophotrochozoa</taxon>
        <taxon>Bryozoa</taxon>
        <taxon>Gymnolaemata</taxon>
        <taxon>Cheilostomatida</taxon>
        <taxon>Flustrina</taxon>
        <taxon>Buguloidea</taxon>
        <taxon>Bugulidae</taxon>
        <taxon>Bugula</taxon>
    </lineage>
</organism>
<dbReference type="Pfam" id="PF00337">
    <property type="entry name" value="Gal-bind_lectin"/>
    <property type="match status" value="1"/>
</dbReference>
<sequence>MLVICFGCVLSLIFKALIYSLLTAFNYFKSTVEPFKGASYGQQAYPVIGGLWPGRMMRITGMPTPTANRFVIGLQTTDDIRRADIIFHMDVRFLWGGDSMVVLRNSR</sequence>
<proteinExistence type="predicted"/>
<dbReference type="EMBL" id="VXIV02001585">
    <property type="protein sequence ID" value="KAF6031612.1"/>
    <property type="molecule type" value="Genomic_DNA"/>
</dbReference>
<evidence type="ECO:0000313" key="5">
    <source>
        <dbReference type="Proteomes" id="UP000593567"/>
    </source>
</evidence>
<evidence type="ECO:0000313" key="4">
    <source>
        <dbReference type="EMBL" id="KAF6031612.1"/>
    </source>
</evidence>
<evidence type="ECO:0000256" key="2">
    <source>
        <dbReference type="RuleBase" id="RU102079"/>
    </source>
</evidence>
<feature type="domain" description="Galectin" evidence="3">
    <location>
        <begin position="43"/>
        <end position="107"/>
    </location>
</feature>
<dbReference type="InterPro" id="IPR013320">
    <property type="entry name" value="ConA-like_dom_sf"/>
</dbReference>
<keyword evidence="1 2" id="KW-0430">Lectin</keyword>
<dbReference type="AlphaFoldDB" id="A0A7J7JZ04"/>
<name>A0A7J7JZ04_BUGNE</name>
<comment type="caution">
    <text evidence="4">The sequence shown here is derived from an EMBL/GenBank/DDBJ whole genome shotgun (WGS) entry which is preliminary data.</text>
</comment>
<dbReference type="GO" id="GO:0030246">
    <property type="term" value="F:carbohydrate binding"/>
    <property type="evidence" value="ECO:0007669"/>
    <property type="project" value="UniProtKB-UniRule"/>
</dbReference>
<dbReference type="InterPro" id="IPR001079">
    <property type="entry name" value="Galectin_CRD"/>
</dbReference>
<keyword evidence="5" id="KW-1185">Reference proteome</keyword>
<gene>
    <name evidence="4" type="ORF">EB796_010074</name>
</gene>
<accession>A0A7J7JZ04</accession>
<dbReference type="SUPFAM" id="SSF49899">
    <property type="entry name" value="Concanavalin A-like lectins/glucanases"/>
    <property type="match status" value="1"/>
</dbReference>